<dbReference type="EMBL" id="CP024160">
    <property type="protein sequence ID" value="ATP54730.1"/>
    <property type="molecule type" value="Genomic_DNA"/>
</dbReference>
<dbReference type="InterPro" id="IPR052930">
    <property type="entry name" value="TA_antitoxin_MntA"/>
</dbReference>
<dbReference type="Pfam" id="PF18765">
    <property type="entry name" value="Polbeta"/>
    <property type="match status" value="1"/>
</dbReference>
<protein>
    <recommendedName>
        <fullName evidence="1">Polymerase beta nucleotidyltransferase domain-containing protein</fullName>
    </recommendedName>
</protein>
<dbReference type="CDD" id="cd05403">
    <property type="entry name" value="NT_KNTase_like"/>
    <property type="match status" value="1"/>
</dbReference>
<sequence>MAASVLSVRVDSSIKDSFAELCEELGMTSSVAVNMFMRQMLRERSLPFVPSLGKSSASESVAAGILDTAQIESAVREAASSIPAIKTVILFGSYARGEARADSDIDLRLEVDREQGFGLFALSAFGEAVRKETGRQVDLVSSDDLDDDLAAVIEREGVIIYDRA</sequence>
<evidence type="ECO:0000313" key="3">
    <source>
        <dbReference type="Proteomes" id="UP000225608"/>
    </source>
</evidence>
<dbReference type="Gene3D" id="3.30.460.10">
    <property type="entry name" value="Beta Polymerase, domain 2"/>
    <property type="match status" value="1"/>
</dbReference>
<reference evidence="2 3" key="1">
    <citation type="submission" date="2017-10" db="EMBL/GenBank/DDBJ databases">
        <title>Complete genome sequence of Collinsella aerofaciens isolated from the gut of a healthy adult Indian.</title>
        <authorList>
            <person name="Bag S."/>
            <person name="Ghosh T.S."/>
            <person name="Das B."/>
        </authorList>
    </citation>
    <scope>NUCLEOTIDE SEQUENCE [LARGE SCALE GENOMIC DNA]</scope>
    <source>
        <strain evidence="3">indica</strain>
    </source>
</reference>
<dbReference type="SUPFAM" id="SSF81301">
    <property type="entry name" value="Nucleotidyltransferase"/>
    <property type="match status" value="1"/>
</dbReference>
<dbReference type="InterPro" id="IPR013321">
    <property type="entry name" value="Arc_rbn_hlx_hlx"/>
</dbReference>
<feature type="domain" description="Polymerase beta nucleotidyltransferase" evidence="1">
    <location>
        <begin position="77"/>
        <end position="163"/>
    </location>
</feature>
<dbReference type="Pfam" id="PF04221">
    <property type="entry name" value="RelB"/>
    <property type="match status" value="1"/>
</dbReference>
<dbReference type="PANTHER" id="PTHR43852:SF3">
    <property type="entry name" value="NUCLEOTIDYLTRANSFERASE"/>
    <property type="match status" value="1"/>
</dbReference>
<dbReference type="InterPro" id="IPR043519">
    <property type="entry name" value="NT_sf"/>
</dbReference>
<dbReference type="InterPro" id="IPR007337">
    <property type="entry name" value="RelB/DinJ"/>
</dbReference>
<dbReference type="InterPro" id="IPR041633">
    <property type="entry name" value="Polbeta"/>
</dbReference>
<dbReference type="Gene3D" id="1.10.1220.10">
    <property type="entry name" value="Met repressor-like"/>
    <property type="match status" value="1"/>
</dbReference>
<dbReference type="AlphaFoldDB" id="A0A2D1TZF1"/>
<organism evidence="2 3">
    <name type="scientific">Collinsella aerofaciens</name>
    <dbReference type="NCBI Taxonomy" id="74426"/>
    <lineage>
        <taxon>Bacteria</taxon>
        <taxon>Bacillati</taxon>
        <taxon>Actinomycetota</taxon>
        <taxon>Coriobacteriia</taxon>
        <taxon>Coriobacteriales</taxon>
        <taxon>Coriobacteriaceae</taxon>
        <taxon>Collinsella</taxon>
    </lineage>
</organism>
<dbReference type="RefSeq" id="WP_099432669.1">
    <property type="nucleotide sequence ID" value="NZ_CP024160.1"/>
</dbReference>
<dbReference type="Proteomes" id="UP000225608">
    <property type="component" value="Chromosome"/>
</dbReference>
<dbReference type="PANTHER" id="PTHR43852">
    <property type="entry name" value="NUCLEOTIDYLTRANSFERASE"/>
    <property type="match status" value="1"/>
</dbReference>
<accession>A0A2D1TZF1</accession>
<dbReference type="GO" id="GO:0006355">
    <property type="term" value="P:regulation of DNA-templated transcription"/>
    <property type="evidence" value="ECO:0007669"/>
    <property type="project" value="InterPro"/>
</dbReference>
<dbReference type="NCBIfam" id="TIGR02384">
    <property type="entry name" value="RelB_DinJ"/>
    <property type="match status" value="1"/>
</dbReference>
<dbReference type="KEGG" id="caer:CSV91_09435"/>
<gene>
    <name evidence="2" type="ORF">CSV91_09435</name>
</gene>
<proteinExistence type="predicted"/>
<name>A0A2D1TZF1_9ACTN</name>
<evidence type="ECO:0000259" key="1">
    <source>
        <dbReference type="Pfam" id="PF18765"/>
    </source>
</evidence>
<evidence type="ECO:0000313" key="2">
    <source>
        <dbReference type="EMBL" id="ATP54730.1"/>
    </source>
</evidence>